<keyword evidence="6" id="KW-1185">Reference proteome</keyword>
<evidence type="ECO:0000256" key="3">
    <source>
        <dbReference type="SAM" id="SignalP"/>
    </source>
</evidence>
<keyword evidence="2 5" id="KW-0378">Hydrolase</keyword>
<dbReference type="Pfam" id="PF22666">
    <property type="entry name" value="Glyco_hydro_2_N2"/>
    <property type="match status" value="1"/>
</dbReference>
<dbReference type="GO" id="GO:0004553">
    <property type="term" value="F:hydrolase activity, hydrolyzing O-glycosyl compounds"/>
    <property type="evidence" value="ECO:0007669"/>
    <property type="project" value="UniProtKB-ARBA"/>
</dbReference>
<dbReference type="PROSITE" id="PS51257">
    <property type="entry name" value="PROKAR_LIPOPROTEIN"/>
    <property type="match status" value="1"/>
</dbReference>
<dbReference type="InterPro" id="IPR008979">
    <property type="entry name" value="Galactose-bd-like_sf"/>
</dbReference>
<dbReference type="Proteomes" id="UP000244168">
    <property type="component" value="Unassembled WGS sequence"/>
</dbReference>
<accession>A0A2T5JF58</accession>
<keyword evidence="1 3" id="KW-0732">Signal</keyword>
<gene>
    <name evidence="5" type="ORF">C8P68_101292</name>
</gene>
<feature type="domain" description="Beta-mannosidase-like galactose-binding" evidence="4">
    <location>
        <begin position="987"/>
        <end position="1068"/>
    </location>
</feature>
<evidence type="ECO:0000313" key="6">
    <source>
        <dbReference type="Proteomes" id="UP000244168"/>
    </source>
</evidence>
<proteinExistence type="predicted"/>
<name>A0A2T5JF58_9SPHI</name>
<dbReference type="SUPFAM" id="SSF49785">
    <property type="entry name" value="Galactose-binding domain-like"/>
    <property type="match status" value="1"/>
</dbReference>
<comment type="caution">
    <text evidence="5">The sequence shown here is derived from an EMBL/GenBank/DDBJ whole genome shotgun (WGS) entry which is preliminary data.</text>
</comment>
<dbReference type="EMBL" id="QAOQ01000001">
    <property type="protein sequence ID" value="PTR01061.1"/>
    <property type="molecule type" value="Genomic_DNA"/>
</dbReference>
<dbReference type="Pfam" id="PF17132">
    <property type="entry name" value="Glyco_hydro_106"/>
    <property type="match status" value="1"/>
</dbReference>
<organism evidence="5 6">
    <name type="scientific">Mucilaginibacter yixingensis</name>
    <dbReference type="NCBI Taxonomy" id="1295612"/>
    <lineage>
        <taxon>Bacteria</taxon>
        <taxon>Pseudomonadati</taxon>
        <taxon>Bacteroidota</taxon>
        <taxon>Sphingobacteriia</taxon>
        <taxon>Sphingobacteriales</taxon>
        <taxon>Sphingobacteriaceae</taxon>
        <taxon>Mucilaginibacter</taxon>
    </lineage>
</organism>
<protein>
    <submittedName>
        <fullName evidence="5">Glycosyl hydrolase family 2</fullName>
    </submittedName>
</protein>
<sequence>MYKKTMLHYAAGVACFIAGASLNARAQTPAEWKQEFMSPPASAKPRTWWHWTQSNITKEGITKDLEWMKRSGIAGFMLADVAAGGGQTVDKKLVFGTPEWKDAVHFAASEAERLGLEMSIFSSPGWSLTGGSWVKPEQAMKKLVWSETRIAGGKAFKGTLPQPPAQEGAGPNLANAPTRPGAKNFYADCAVIAYRTPADAAVVESQQPTITSASGTADAKVLTDENIMTGITVKTGADKIAWLQLAYPQQVLARSISIAASRGIPYGRVMASADGKTFHILTTIPGKSGYRGGNIRTYAFPDTRAQYFRIELTNTPVKPGEVISQATTAVDSAYTLSEIQLHSDGRVNRWEDKAGFNFLFEYTNTATPEVPQSAEIKAEDEIDLTSKMQPDGTLNWTPPAGNWTVLRFGYALTGSKNRPAIAAALGYEVDKMSKKHVTAYMDYYSKLVKDATGDLYGKSLQYYMMDSWEAGIQNWTDDMISEFKNRRGYDPTKYLPVMAGHIVGSAEESDRFLWDFRRTLVDLIAENHYGTVTDYLNKQGIKTYGEAGGVSLESIEDALLNKKYVNIPMGEFWVKDLHPSSMYYEDMRGAASASHVYGQNIVAAESFTGGNYESPATLKRLADYWFSQGLNRLVFHTSAHQPLDTKPGNTMVGTHINRNITWAEDALPFTTHLARCSYLLQKGKYVADVAYLLKEGAPSTMPFWGAGLQPAMPDGYQFDYLNTDAFLNLLTVDANGRLNLPSGMSYAVLVLPPTQKMSLPVLRKIKQLVEAGATIVGPKPISAPGLSAGADGDTELNDLSYQLWADLDGNSRTKRTFGKGRVYWNQPLKDVMADLAIPRDAAIERLPDEIAWTHRRDGDNDIYYVVNRTDTLQNFDITFRTGSKDVNLWNPDNGTVTPSAYTLTGNLTRVPMHLEPGQNMFVIFSGKAPMASRSVPVKTMSVLATLSGPWQLSFPPKWGAPESVQLANLSDWTTNTDEGIKYFGGTATYTKTIAIKPNWLNPGAAIWLDLGKVGDLAEVWLNGKRVDLAWYAPYRVDISKALKPGNNQLQIKVTNEWTNRLIGDKANPDKKVLANYVMPFGGMYKMQPSGLMGPVRLISPLAP</sequence>
<dbReference type="Gene3D" id="2.60.120.260">
    <property type="entry name" value="Galactose-binding domain-like"/>
    <property type="match status" value="2"/>
</dbReference>
<reference evidence="5 6" key="1">
    <citation type="submission" date="2018-04" db="EMBL/GenBank/DDBJ databases">
        <title>Genomic Encyclopedia of Archaeal and Bacterial Type Strains, Phase II (KMG-II): from individual species to whole genera.</title>
        <authorList>
            <person name="Goeker M."/>
        </authorList>
    </citation>
    <scope>NUCLEOTIDE SEQUENCE [LARGE SCALE GENOMIC DNA]</scope>
    <source>
        <strain evidence="5 6">DSM 26809</strain>
    </source>
</reference>
<dbReference type="CDD" id="cd03143">
    <property type="entry name" value="A4_beta-galactosidase_middle_domain"/>
    <property type="match status" value="1"/>
</dbReference>
<dbReference type="AlphaFoldDB" id="A0A2T5JF58"/>
<evidence type="ECO:0000259" key="4">
    <source>
        <dbReference type="Pfam" id="PF22666"/>
    </source>
</evidence>
<dbReference type="NCBIfam" id="NF045579">
    <property type="entry name" value="rhamnoside_JR"/>
    <property type="match status" value="1"/>
</dbReference>
<feature type="signal peptide" evidence="3">
    <location>
        <begin position="1"/>
        <end position="26"/>
    </location>
</feature>
<dbReference type="InterPro" id="IPR054593">
    <property type="entry name" value="Beta-mannosidase-like_N2"/>
</dbReference>
<evidence type="ECO:0000256" key="1">
    <source>
        <dbReference type="ARBA" id="ARBA00022729"/>
    </source>
</evidence>
<dbReference type="PANTHER" id="PTHR43817">
    <property type="entry name" value="GLYCOSYL HYDROLASE"/>
    <property type="match status" value="1"/>
</dbReference>
<feature type="chain" id="PRO_5015594102" evidence="3">
    <location>
        <begin position="27"/>
        <end position="1103"/>
    </location>
</feature>
<evidence type="ECO:0000313" key="5">
    <source>
        <dbReference type="EMBL" id="PTR01061.1"/>
    </source>
</evidence>
<dbReference type="PANTHER" id="PTHR43817:SF1">
    <property type="entry name" value="HYDROLASE, FAMILY 43, PUTATIVE (AFU_ORTHOLOGUE AFUA_3G01660)-RELATED"/>
    <property type="match status" value="1"/>
</dbReference>
<evidence type="ECO:0000256" key="2">
    <source>
        <dbReference type="ARBA" id="ARBA00022801"/>
    </source>
</evidence>
<dbReference type="RefSeq" id="WP_211309729.1">
    <property type="nucleotide sequence ID" value="NZ_CP160205.1"/>
</dbReference>